<evidence type="ECO:0000313" key="1">
    <source>
        <dbReference type="EMBL" id="ROR46776.1"/>
    </source>
</evidence>
<accession>A0A8G1XFQ1</accession>
<comment type="caution">
    <text evidence="1">The sequence shown here is derived from an EMBL/GenBank/DDBJ whole genome shotgun (WGS) entry which is preliminary data.</text>
</comment>
<gene>
    <name evidence="1" type="ORF">EDD39_5065</name>
</gene>
<dbReference type="Proteomes" id="UP000267408">
    <property type="component" value="Unassembled WGS sequence"/>
</dbReference>
<dbReference type="EMBL" id="RJVJ01000001">
    <property type="protein sequence ID" value="ROR46776.1"/>
    <property type="molecule type" value="Genomic_DNA"/>
</dbReference>
<proteinExistence type="predicted"/>
<reference evidence="1 2" key="1">
    <citation type="submission" date="2018-11" db="EMBL/GenBank/DDBJ databases">
        <title>Sequencing the genomes of 1000 actinobacteria strains.</title>
        <authorList>
            <person name="Klenk H.-P."/>
        </authorList>
    </citation>
    <scope>NUCLEOTIDE SEQUENCE [LARGE SCALE GENOMIC DNA]</scope>
    <source>
        <strain evidence="1 2">DSM 44780</strain>
    </source>
</reference>
<sequence>MVSPMPARRYWPAMTSDEYSASPALRRVLAKAGGPELLDLLAKGLTGTDLTTLLLEVFRRRADRLTPAEVMRRYRTDRFVTPAPTEFAQIRRAEDFLLSALPDDFQMLTLAPLVPLAAHTAVATVDPRKVVATIRGSEVAADPTNALALEAAQRRSQALAADPRSVMPVRMAASQRVVRAQHFDAPGMLAHFQLFALVTAGRDTGSRTFEQQHLVEHLHFAARAMARAGVRQTEIRITCLDESAAPILARTRTELAGTPGIDIIDDPTRVTGRGYYTDLCYKIYATIHGQQLEIADGGFVDWTRHLTGSHKERLLIGGFGVDRLATMLTPPTDTEPSPPRQSS</sequence>
<dbReference type="AlphaFoldDB" id="A0A8G1XFQ1"/>
<organism evidence="1 2">
    <name type="scientific">Kitasatospora cineracea</name>
    <dbReference type="NCBI Taxonomy" id="88074"/>
    <lineage>
        <taxon>Bacteria</taxon>
        <taxon>Bacillati</taxon>
        <taxon>Actinomycetota</taxon>
        <taxon>Actinomycetes</taxon>
        <taxon>Kitasatosporales</taxon>
        <taxon>Streptomycetaceae</taxon>
        <taxon>Kitasatospora</taxon>
    </lineage>
</organism>
<protein>
    <submittedName>
        <fullName evidence="1">Uncharacterized protein</fullName>
    </submittedName>
</protein>
<dbReference type="SUPFAM" id="SSF55681">
    <property type="entry name" value="Class II aaRS and biotin synthetases"/>
    <property type="match status" value="1"/>
</dbReference>
<evidence type="ECO:0000313" key="2">
    <source>
        <dbReference type="Proteomes" id="UP000267408"/>
    </source>
</evidence>
<dbReference type="InterPro" id="IPR045864">
    <property type="entry name" value="aa-tRNA-synth_II/BPL/LPL"/>
</dbReference>
<name>A0A8G1XFQ1_9ACTN</name>